<evidence type="ECO:0000313" key="2">
    <source>
        <dbReference type="EMBL" id="QFG01214.1"/>
    </source>
</evidence>
<dbReference type="OrthoDB" id="45853at2"/>
<dbReference type="Proteomes" id="UP000325517">
    <property type="component" value="Chromosome"/>
</dbReference>
<dbReference type="KEGG" id="psyo:PB01_16010"/>
<dbReference type="CDD" id="cd04301">
    <property type="entry name" value="NAT_SF"/>
    <property type="match status" value="1"/>
</dbReference>
<dbReference type="RefSeq" id="WP_151701080.1">
    <property type="nucleotide sequence ID" value="NZ_CP031223.1"/>
</dbReference>
<protein>
    <submittedName>
        <fullName evidence="2">N-acetyltransferase</fullName>
    </submittedName>
</protein>
<dbReference type="Gene3D" id="3.40.630.30">
    <property type="match status" value="1"/>
</dbReference>
<feature type="domain" description="N-acetyltransferase" evidence="1">
    <location>
        <begin position="1"/>
        <end position="135"/>
    </location>
</feature>
<dbReference type="AlphaFoldDB" id="A0A5J6SUI1"/>
<sequence length="135" mass="15391">MKKISSRTIHPKIRELLSYATSEDRVDLEYEKYIQSSELKLYVFESHGRTVGCIGIAFISSDRCEIKHIAVSPNERGNNIGSQMIKFVCNKHSLCSIKAETDNGAVEFYKKNGFEITNLGEKYPGVERFLCEFTI</sequence>
<dbReference type="SUPFAM" id="SSF55729">
    <property type="entry name" value="Acyl-CoA N-acyltransferases (Nat)"/>
    <property type="match status" value="1"/>
</dbReference>
<dbReference type="EMBL" id="CP031223">
    <property type="protein sequence ID" value="QFG01214.1"/>
    <property type="molecule type" value="Genomic_DNA"/>
</dbReference>
<evidence type="ECO:0000313" key="3">
    <source>
        <dbReference type="Proteomes" id="UP000325517"/>
    </source>
</evidence>
<proteinExistence type="predicted"/>
<dbReference type="InterPro" id="IPR000182">
    <property type="entry name" value="GNAT_dom"/>
</dbReference>
<organism evidence="2 3">
    <name type="scientific">Psychrobacillus glaciei</name>
    <dbReference type="NCBI Taxonomy" id="2283160"/>
    <lineage>
        <taxon>Bacteria</taxon>
        <taxon>Bacillati</taxon>
        <taxon>Bacillota</taxon>
        <taxon>Bacilli</taxon>
        <taxon>Bacillales</taxon>
        <taxon>Bacillaceae</taxon>
        <taxon>Psychrobacillus</taxon>
    </lineage>
</organism>
<name>A0A5J6SUI1_9BACI</name>
<evidence type="ECO:0000259" key="1">
    <source>
        <dbReference type="PROSITE" id="PS51186"/>
    </source>
</evidence>
<gene>
    <name evidence="2" type="ORF">PB01_16010</name>
</gene>
<reference evidence="2 3" key="1">
    <citation type="submission" date="2018-07" db="EMBL/GenBank/DDBJ databases">
        <title>Complete genome sequence of Psychrobacillus sp. PB01, isolated from iceberg, and comparative genome analysis of Psychrobacillus strains.</title>
        <authorList>
            <person name="Lee P.C."/>
        </authorList>
    </citation>
    <scope>NUCLEOTIDE SEQUENCE [LARGE SCALE GENOMIC DNA]</scope>
    <source>
        <strain evidence="2 3">PB01</strain>
    </source>
</reference>
<dbReference type="PROSITE" id="PS51186">
    <property type="entry name" value="GNAT"/>
    <property type="match status" value="1"/>
</dbReference>
<dbReference type="Pfam" id="PF13508">
    <property type="entry name" value="Acetyltransf_7"/>
    <property type="match status" value="1"/>
</dbReference>
<accession>A0A5J6SUI1</accession>
<dbReference type="GO" id="GO:0016747">
    <property type="term" value="F:acyltransferase activity, transferring groups other than amino-acyl groups"/>
    <property type="evidence" value="ECO:0007669"/>
    <property type="project" value="InterPro"/>
</dbReference>
<keyword evidence="2" id="KW-0808">Transferase</keyword>
<keyword evidence="3" id="KW-1185">Reference proteome</keyword>
<dbReference type="InterPro" id="IPR016181">
    <property type="entry name" value="Acyl_CoA_acyltransferase"/>
</dbReference>